<dbReference type="AlphaFoldDB" id="A0A5D4RGY2"/>
<comment type="caution">
    <text evidence="1">The sequence shown here is derived from an EMBL/GenBank/DDBJ whole genome shotgun (WGS) entry which is preliminary data.</text>
</comment>
<proteinExistence type="predicted"/>
<name>A0A5D4RGY2_9BACI</name>
<protein>
    <submittedName>
        <fullName evidence="1">Uncharacterized protein</fullName>
    </submittedName>
</protein>
<evidence type="ECO:0000313" key="2">
    <source>
        <dbReference type="Proteomes" id="UP000322139"/>
    </source>
</evidence>
<organism evidence="1 2">
    <name type="scientific">Bacillus infantis</name>
    <dbReference type="NCBI Taxonomy" id="324767"/>
    <lineage>
        <taxon>Bacteria</taxon>
        <taxon>Bacillati</taxon>
        <taxon>Bacillota</taxon>
        <taxon>Bacilli</taxon>
        <taxon>Bacillales</taxon>
        <taxon>Bacillaceae</taxon>
        <taxon>Bacillus</taxon>
    </lineage>
</organism>
<reference evidence="1 2" key="1">
    <citation type="submission" date="2019-08" db="EMBL/GenBank/DDBJ databases">
        <title>Bacillus genomes from the desert of Cuatro Cienegas, Coahuila.</title>
        <authorList>
            <person name="Olmedo-Alvarez G."/>
        </authorList>
    </citation>
    <scope>NUCLEOTIDE SEQUENCE [LARGE SCALE GENOMIC DNA]</scope>
    <source>
        <strain evidence="1 2">CH446_14T</strain>
    </source>
</reference>
<evidence type="ECO:0000313" key="1">
    <source>
        <dbReference type="EMBL" id="TYS50120.1"/>
    </source>
</evidence>
<dbReference type="Proteomes" id="UP000322139">
    <property type="component" value="Unassembled WGS sequence"/>
</dbReference>
<accession>A0A5D4RGY2</accession>
<dbReference type="RefSeq" id="WP_148973949.1">
    <property type="nucleotide sequence ID" value="NZ_VTER01000003.1"/>
</dbReference>
<dbReference type="EMBL" id="VTER01000003">
    <property type="protein sequence ID" value="TYS50120.1"/>
    <property type="molecule type" value="Genomic_DNA"/>
</dbReference>
<gene>
    <name evidence="1" type="ORF">FZD51_06085</name>
</gene>
<sequence length="120" mass="14413">MIRQSVFYEEFEANTYPYWYGIAFDESDVDWEKEIFYFDVNAPFERLQKEDLEDSFMSISVGSAEIVKSQHHRNRLGIVLKKLKKRAEDYDADFRKIRQFIILVSDIEEILSFHKSINNM</sequence>